<accession>A0AAD4VMG2</accession>
<sequence length="203" mass="22699">MIRERIYMMKGINWQELRKLLAVLELEIIKLLELTKVLRESKIKNGKDRTKRAQIGLKVETLTTIMAQIGGGNWNNSFNSQNKQGSSSQGGVKPQCQVCQKFHFGVCKHKGKPRCGKCNRFGHLTKDCDNGKQVANCAKEEEVTTRTMFYACHASSIASSKSVWFVDNACSNHMTSQESLLINLDRSVTCKVKIGTGDLVQAT</sequence>
<dbReference type="InterPro" id="IPR054722">
    <property type="entry name" value="PolX-like_BBD"/>
</dbReference>
<keyword evidence="1" id="KW-0862">Zinc</keyword>
<dbReference type="Pfam" id="PF22936">
    <property type="entry name" value="Pol_BBD"/>
    <property type="match status" value="1"/>
</dbReference>
<dbReference type="Proteomes" id="UP001054821">
    <property type="component" value="Chromosome 5"/>
</dbReference>
<proteinExistence type="predicted"/>
<name>A0AAD4VMG2_PRUDU</name>
<evidence type="ECO:0000259" key="2">
    <source>
        <dbReference type="PROSITE" id="PS50158"/>
    </source>
</evidence>
<evidence type="ECO:0000313" key="4">
    <source>
        <dbReference type="Proteomes" id="UP001054821"/>
    </source>
</evidence>
<comment type="caution">
    <text evidence="3">The sequence shown here is derived from an EMBL/GenBank/DDBJ whole genome shotgun (WGS) entry which is preliminary data.</text>
</comment>
<evidence type="ECO:0000256" key="1">
    <source>
        <dbReference type="PROSITE-ProRule" id="PRU00047"/>
    </source>
</evidence>
<dbReference type="EMBL" id="JAJFAZ020000005">
    <property type="protein sequence ID" value="KAI5327800.1"/>
    <property type="molecule type" value="Genomic_DNA"/>
</dbReference>
<dbReference type="GO" id="GO:0008270">
    <property type="term" value="F:zinc ion binding"/>
    <property type="evidence" value="ECO:0007669"/>
    <property type="project" value="UniProtKB-KW"/>
</dbReference>
<keyword evidence="4" id="KW-1185">Reference proteome</keyword>
<dbReference type="InterPro" id="IPR001878">
    <property type="entry name" value="Znf_CCHC"/>
</dbReference>
<keyword evidence="1" id="KW-0863">Zinc-finger</keyword>
<dbReference type="GO" id="GO:0003676">
    <property type="term" value="F:nucleic acid binding"/>
    <property type="evidence" value="ECO:0007669"/>
    <property type="project" value="InterPro"/>
</dbReference>
<keyword evidence="1" id="KW-0479">Metal-binding</keyword>
<dbReference type="PROSITE" id="PS50158">
    <property type="entry name" value="ZF_CCHC"/>
    <property type="match status" value="1"/>
</dbReference>
<gene>
    <name evidence="3" type="ORF">L3X38_027196</name>
</gene>
<reference evidence="3 4" key="1">
    <citation type="journal article" date="2022" name="G3 (Bethesda)">
        <title>Whole-genome sequence and methylome profiling of the almond [Prunus dulcis (Mill.) D.A. Webb] cultivar 'Nonpareil'.</title>
        <authorList>
            <person name="D'Amico-Willman K.M."/>
            <person name="Ouma W.Z."/>
            <person name="Meulia T."/>
            <person name="Sideli G.M."/>
            <person name="Gradziel T.M."/>
            <person name="Fresnedo-Ramirez J."/>
        </authorList>
    </citation>
    <scope>NUCLEOTIDE SEQUENCE [LARGE SCALE GENOMIC DNA]</scope>
    <source>
        <strain evidence="3">Clone GOH B32 T37-40</strain>
    </source>
</reference>
<protein>
    <recommendedName>
        <fullName evidence="2">CCHC-type domain-containing protein</fullName>
    </recommendedName>
</protein>
<evidence type="ECO:0000313" key="3">
    <source>
        <dbReference type="EMBL" id="KAI5327800.1"/>
    </source>
</evidence>
<organism evidence="3 4">
    <name type="scientific">Prunus dulcis</name>
    <name type="common">Almond</name>
    <name type="synonym">Amygdalus dulcis</name>
    <dbReference type="NCBI Taxonomy" id="3755"/>
    <lineage>
        <taxon>Eukaryota</taxon>
        <taxon>Viridiplantae</taxon>
        <taxon>Streptophyta</taxon>
        <taxon>Embryophyta</taxon>
        <taxon>Tracheophyta</taxon>
        <taxon>Spermatophyta</taxon>
        <taxon>Magnoliopsida</taxon>
        <taxon>eudicotyledons</taxon>
        <taxon>Gunneridae</taxon>
        <taxon>Pentapetalae</taxon>
        <taxon>rosids</taxon>
        <taxon>fabids</taxon>
        <taxon>Rosales</taxon>
        <taxon>Rosaceae</taxon>
        <taxon>Amygdaloideae</taxon>
        <taxon>Amygdaleae</taxon>
        <taxon>Prunus</taxon>
    </lineage>
</organism>
<feature type="domain" description="CCHC-type" evidence="2">
    <location>
        <begin position="114"/>
        <end position="128"/>
    </location>
</feature>
<dbReference type="AlphaFoldDB" id="A0AAD4VMG2"/>